<gene>
    <name evidence="2" type="ORF">BT67DRAFT_453385</name>
</gene>
<dbReference type="Proteomes" id="UP001304895">
    <property type="component" value="Unassembled WGS sequence"/>
</dbReference>
<feature type="compositionally biased region" description="Polar residues" evidence="1">
    <location>
        <begin position="580"/>
        <end position="599"/>
    </location>
</feature>
<dbReference type="EMBL" id="MU853401">
    <property type="protein sequence ID" value="KAK4138862.1"/>
    <property type="molecule type" value="Genomic_DNA"/>
</dbReference>
<name>A0AAN6ZHQ7_9PEZI</name>
<protein>
    <submittedName>
        <fullName evidence="2">Uncharacterized protein</fullName>
    </submittedName>
</protein>
<feature type="compositionally biased region" description="Low complexity" evidence="1">
    <location>
        <begin position="194"/>
        <end position="213"/>
    </location>
</feature>
<accession>A0AAN6ZHQ7</accession>
<reference evidence="2" key="1">
    <citation type="journal article" date="2023" name="Mol. Phylogenet. Evol.">
        <title>Genome-scale phylogeny and comparative genomics of the fungal order Sordariales.</title>
        <authorList>
            <person name="Hensen N."/>
            <person name="Bonometti L."/>
            <person name="Westerberg I."/>
            <person name="Brannstrom I.O."/>
            <person name="Guillou S."/>
            <person name="Cros-Aarteil S."/>
            <person name="Calhoun S."/>
            <person name="Haridas S."/>
            <person name="Kuo A."/>
            <person name="Mondo S."/>
            <person name="Pangilinan J."/>
            <person name="Riley R."/>
            <person name="LaButti K."/>
            <person name="Andreopoulos B."/>
            <person name="Lipzen A."/>
            <person name="Chen C."/>
            <person name="Yan M."/>
            <person name="Daum C."/>
            <person name="Ng V."/>
            <person name="Clum A."/>
            <person name="Steindorff A."/>
            <person name="Ohm R.A."/>
            <person name="Martin F."/>
            <person name="Silar P."/>
            <person name="Natvig D.O."/>
            <person name="Lalanne C."/>
            <person name="Gautier V."/>
            <person name="Ament-Velasquez S.L."/>
            <person name="Kruys A."/>
            <person name="Hutchinson M.I."/>
            <person name="Powell A.J."/>
            <person name="Barry K."/>
            <person name="Miller A.N."/>
            <person name="Grigoriev I.V."/>
            <person name="Debuchy R."/>
            <person name="Gladieux P."/>
            <person name="Hiltunen Thoren M."/>
            <person name="Johannesson H."/>
        </authorList>
    </citation>
    <scope>NUCLEOTIDE SEQUENCE</scope>
    <source>
        <strain evidence="2">CBS 123565</strain>
    </source>
</reference>
<dbReference type="AlphaFoldDB" id="A0AAN6ZHQ7"/>
<evidence type="ECO:0000256" key="1">
    <source>
        <dbReference type="SAM" id="MobiDB-lite"/>
    </source>
</evidence>
<evidence type="ECO:0000313" key="2">
    <source>
        <dbReference type="EMBL" id="KAK4138862.1"/>
    </source>
</evidence>
<feature type="region of interest" description="Disordered" evidence="1">
    <location>
        <begin position="174"/>
        <end position="234"/>
    </location>
</feature>
<comment type="caution">
    <text evidence="2">The sequence shown here is derived from an EMBL/GenBank/DDBJ whole genome shotgun (WGS) entry which is preliminary data.</text>
</comment>
<keyword evidence="3" id="KW-1185">Reference proteome</keyword>
<evidence type="ECO:0000313" key="3">
    <source>
        <dbReference type="Proteomes" id="UP001304895"/>
    </source>
</evidence>
<reference evidence="2" key="2">
    <citation type="submission" date="2023-05" db="EMBL/GenBank/DDBJ databases">
        <authorList>
            <consortium name="Lawrence Berkeley National Laboratory"/>
            <person name="Steindorff A."/>
            <person name="Hensen N."/>
            <person name="Bonometti L."/>
            <person name="Westerberg I."/>
            <person name="Brannstrom I.O."/>
            <person name="Guillou S."/>
            <person name="Cros-Aarteil S."/>
            <person name="Calhoun S."/>
            <person name="Haridas S."/>
            <person name="Kuo A."/>
            <person name="Mondo S."/>
            <person name="Pangilinan J."/>
            <person name="Riley R."/>
            <person name="Labutti K."/>
            <person name="Andreopoulos B."/>
            <person name="Lipzen A."/>
            <person name="Chen C."/>
            <person name="Yanf M."/>
            <person name="Daum C."/>
            <person name="Ng V."/>
            <person name="Clum A."/>
            <person name="Ohm R."/>
            <person name="Martin F."/>
            <person name="Silar P."/>
            <person name="Natvig D."/>
            <person name="Lalanne C."/>
            <person name="Gautier V."/>
            <person name="Ament-Velasquez S.L."/>
            <person name="Kruys A."/>
            <person name="Hutchinson M.I."/>
            <person name="Powell A.J."/>
            <person name="Barry K."/>
            <person name="Miller A.N."/>
            <person name="Grigoriev I.V."/>
            <person name="Debuchy R."/>
            <person name="Gladieux P."/>
            <person name="Thoren M.H."/>
            <person name="Johannesson H."/>
        </authorList>
    </citation>
    <scope>NUCLEOTIDE SEQUENCE</scope>
    <source>
        <strain evidence="2">CBS 123565</strain>
    </source>
</reference>
<feature type="region of interest" description="Disordered" evidence="1">
    <location>
        <begin position="580"/>
        <end position="613"/>
    </location>
</feature>
<sequence length="613" mass="66110">MAPPDCQIGDNEATQAREKAENQAILNAMMDDLGMMRLESLPLEDHNNRHHSDHHSGHDGYAAPNRGTRPNPRGHESHARVGPSDFTMATPNVVGLWQAAFDTGVFDDEEAAAVQGLDDLGGGRVYATAGLGMSRKDKTKDDVRKLLEHNNKLSNTRSRQPVQVPGKMRLEGNLKNISARKPPNSHQLRTNGHRSTSQSSAPSITSRSPATSIGTAAGSAKMPRSRRPLPANELTDPAMNTEVQKLLKQDACGKPENTVFKVPVNFLSRTINPAAPAIIFLSTPNPPELGGLLTVNIYGRTFCEWPISKWSDYSTAADRSLIIMFTESGMSGESYGYQLNFNTDRDLTEFMTTMRSLQSGNYSSSAAPNTMVIPAANSSVRVADARAPGKIQGELRSTHALSGTAAVVSTASHNPLCEIASYASQDKMPAKKTGNPEKGATVITRQPPTEGDSHETSEGSASSSTLTQKQILATCSSLLHVFLFGGLEGKTKEEVGQTVEGIKAGVLDHVMHDARSQGLNSQGLQEIETLILGVFESLPSTVPKQKRRFQYSIEELMSMRHAAAKPPACLANLPSSYLPKSQNSGRKTSTSTHEAQISSGIFEAGIEERRCQS</sequence>
<proteinExistence type="predicted"/>
<feature type="region of interest" description="Disordered" evidence="1">
    <location>
        <begin position="45"/>
        <end position="84"/>
    </location>
</feature>
<feature type="region of interest" description="Disordered" evidence="1">
    <location>
        <begin position="426"/>
        <end position="465"/>
    </location>
</feature>
<organism evidence="2 3">
    <name type="scientific">Trichocladium antarcticum</name>
    <dbReference type="NCBI Taxonomy" id="1450529"/>
    <lineage>
        <taxon>Eukaryota</taxon>
        <taxon>Fungi</taxon>
        <taxon>Dikarya</taxon>
        <taxon>Ascomycota</taxon>
        <taxon>Pezizomycotina</taxon>
        <taxon>Sordariomycetes</taxon>
        <taxon>Sordariomycetidae</taxon>
        <taxon>Sordariales</taxon>
        <taxon>Chaetomiaceae</taxon>
        <taxon>Trichocladium</taxon>
    </lineage>
</organism>